<feature type="transmembrane region" description="Helical" evidence="6">
    <location>
        <begin position="58"/>
        <end position="80"/>
    </location>
</feature>
<evidence type="ECO:0000256" key="4">
    <source>
        <dbReference type="ARBA" id="ARBA00022989"/>
    </source>
</evidence>
<proteinExistence type="predicted"/>
<evidence type="ECO:0000259" key="7">
    <source>
        <dbReference type="PROSITE" id="PS50850"/>
    </source>
</evidence>
<feature type="transmembrane region" description="Helical" evidence="6">
    <location>
        <begin position="347"/>
        <end position="373"/>
    </location>
</feature>
<dbReference type="SUPFAM" id="SSF103473">
    <property type="entry name" value="MFS general substrate transporter"/>
    <property type="match status" value="1"/>
</dbReference>
<dbReference type="InterPro" id="IPR005829">
    <property type="entry name" value="Sugar_transporter_CS"/>
</dbReference>
<reference evidence="9" key="1">
    <citation type="journal article" date="2019" name="Int. J. Syst. Evol. Microbiol.">
        <title>The Global Catalogue of Microorganisms (GCM) 10K type strain sequencing project: providing services to taxonomists for standard genome sequencing and annotation.</title>
        <authorList>
            <consortium name="The Broad Institute Genomics Platform"/>
            <consortium name="The Broad Institute Genome Sequencing Center for Infectious Disease"/>
            <person name="Wu L."/>
            <person name="Ma J."/>
        </authorList>
    </citation>
    <scope>NUCLEOTIDE SEQUENCE [LARGE SCALE GENOMIC DNA]</scope>
    <source>
        <strain evidence="9">JCM 17933</strain>
    </source>
</reference>
<evidence type="ECO:0000313" key="8">
    <source>
        <dbReference type="EMBL" id="GAA4512053.1"/>
    </source>
</evidence>
<comment type="caution">
    <text evidence="8">The sequence shown here is derived from an EMBL/GenBank/DDBJ whole genome shotgun (WGS) entry which is preliminary data.</text>
</comment>
<evidence type="ECO:0000256" key="6">
    <source>
        <dbReference type="SAM" id="Phobius"/>
    </source>
</evidence>
<accession>A0ABP8QWQ2</accession>
<feature type="transmembrane region" description="Helical" evidence="6">
    <location>
        <begin position="20"/>
        <end position="38"/>
    </location>
</feature>
<evidence type="ECO:0000256" key="5">
    <source>
        <dbReference type="ARBA" id="ARBA00023136"/>
    </source>
</evidence>
<dbReference type="PANTHER" id="PTHR43124">
    <property type="entry name" value="PURINE EFFLUX PUMP PBUE"/>
    <property type="match status" value="1"/>
</dbReference>
<keyword evidence="9" id="KW-1185">Reference proteome</keyword>
<gene>
    <name evidence="8" type="ORF">GCM10023191_077130</name>
</gene>
<keyword evidence="2" id="KW-1003">Cell membrane</keyword>
<feature type="domain" description="Major facilitator superfamily (MFS) profile" evidence="7">
    <location>
        <begin position="22"/>
        <end position="404"/>
    </location>
</feature>
<organism evidence="8 9">
    <name type="scientific">Actinoallomurus oryzae</name>
    <dbReference type="NCBI Taxonomy" id="502180"/>
    <lineage>
        <taxon>Bacteria</taxon>
        <taxon>Bacillati</taxon>
        <taxon>Actinomycetota</taxon>
        <taxon>Actinomycetes</taxon>
        <taxon>Streptosporangiales</taxon>
        <taxon>Thermomonosporaceae</taxon>
        <taxon>Actinoallomurus</taxon>
    </lineage>
</organism>
<dbReference type="Proteomes" id="UP001500503">
    <property type="component" value="Unassembled WGS sequence"/>
</dbReference>
<dbReference type="InterPro" id="IPR050189">
    <property type="entry name" value="MFS_Efflux_Transporters"/>
</dbReference>
<feature type="transmembrane region" description="Helical" evidence="6">
    <location>
        <begin position="314"/>
        <end position="335"/>
    </location>
</feature>
<dbReference type="InterPro" id="IPR036259">
    <property type="entry name" value="MFS_trans_sf"/>
</dbReference>
<comment type="subcellular location">
    <subcellularLocation>
        <location evidence="1">Cell membrane</location>
        <topology evidence="1">Multi-pass membrane protein</topology>
    </subcellularLocation>
</comment>
<feature type="transmembrane region" description="Helical" evidence="6">
    <location>
        <begin position="219"/>
        <end position="239"/>
    </location>
</feature>
<dbReference type="InterPro" id="IPR020846">
    <property type="entry name" value="MFS_dom"/>
</dbReference>
<evidence type="ECO:0000256" key="1">
    <source>
        <dbReference type="ARBA" id="ARBA00004651"/>
    </source>
</evidence>
<sequence>MPSSRVSHSARSPESDARRWAVLTVVSLGFVLMTLNWFDIAPTFGAVSDEFHMKIPQVALLISAFVAGYGICHIPAGFLSTRLGLRATLVIGLVLEGVAAVLSGMAGNYGLLLVLRIVCGVGASVYAGIGIAAVSVWFTGRRHAFALGVVSATFSLGAALGLYVWADVVGALGWRHALVLSGALCALAGVVVGVVFRVPPGAGNLAGVSLSRKAVKETLGNPLLWVYGVAFLGGYGAYFAASQLLQTYGEDGRGFGSGVAGAAALVIGLAGIPGSVVAGWLSDRFGRRRPVVVAMTALQAVGLLLVPVAGAGWFWVPAFIVGFAFNGSFAVWQTVPGEDRSVSPENIGTAVGLMLSITAVGGFVLPWVFGLIVPGGGYTVAWVFLGAATMVFALVGLAGREPGTRAVESIPQPDAVEAA</sequence>
<feature type="transmembrane region" description="Helical" evidence="6">
    <location>
        <begin position="178"/>
        <end position="198"/>
    </location>
</feature>
<evidence type="ECO:0000313" key="9">
    <source>
        <dbReference type="Proteomes" id="UP001500503"/>
    </source>
</evidence>
<dbReference type="EMBL" id="BAABHF010000046">
    <property type="protein sequence ID" value="GAA4512053.1"/>
    <property type="molecule type" value="Genomic_DNA"/>
</dbReference>
<keyword evidence="5 6" id="KW-0472">Membrane</keyword>
<protein>
    <submittedName>
        <fullName evidence="8">NarK/NasA family nitrate transporter</fullName>
    </submittedName>
</protein>
<feature type="transmembrane region" description="Helical" evidence="6">
    <location>
        <begin position="290"/>
        <end position="308"/>
    </location>
</feature>
<feature type="transmembrane region" description="Helical" evidence="6">
    <location>
        <begin position="259"/>
        <end position="281"/>
    </location>
</feature>
<dbReference type="PROSITE" id="PS00216">
    <property type="entry name" value="SUGAR_TRANSPORT_1"/>
    <property type="match status" value="1"/>
</dbReference>
<dbReference type="Gene3D" id="1.20.1250.20">
    <property type="entry name" value="MFS general substrate transporter like domains"/>
    <property type="match status" value="2"/>
</dbReference>
<feature type="transmembrane region" description="Helical" evidence="6">
    <location>
        <begin position="113"/>
        <end position="138"/>
    </location>
</feature>
<keyword evidence="3 6" id="KW-0812">Transmembrane</keyword>
<feature type="transmembrane region" description="Helical" evidence="6">
    <location>
        <begin position="145"/>
        <end position="166"/>
    </location>
</feature>
<feature type="transmembrane region" description="Helical" evidence="6">
    <location>
        <begin position="379"/>
        <end position="399"/>
    </location>
</feature>
<dbReference type="RefSeq" id="WP_345472461.1">
    <property type="nucleotide sequence ID" value="NZ_BAABHF010000046.1"/>
</dbReference>
<evidence type="ECO:0000256" key="2">
    <source>
        <dbReference type="ARBA" id="ARBA00022475"/>
    </source>
</evidence>
<feature type="transmembrane region" description="Helical" evidence="6">
    <location>
        <begin position="87"/>
        <end position="107"/>
    </location>
</feature>
<dbReference type="PROSITE" id="PS50850">
    <property type="entry name" value="MFS"/>
    <property type="match status" value="1"/>
</dbReference>
<dbReference type="Pfam" id="PF07690">
    <property type="entry name" value="MFS_1"/>
    <property type="match status" value="1"/>
</dbReference>
<keyword evidence="4 6" id="KW-1133">Transmembrane helix</keyword>
<evidence type="ECO:0000256" key="3">
    <source>
        <dbReference type="ARBA" id="ARBA00022692"/>
    </source>
</evidence>
<name>A0ABP8QWQ2_9ACTN</name>
<dbReference type="InterPro" id="IPR011701">
    <property type="entry name" value="MFS"/>
</dbReference>
<dbReference type="PANTHER" id="PTHR43124:SF3">
    <property type="entry name" value="CHLORAMPHENICOL EFFLUX PUMP RV0191"/>
    <property type="match status" value="1"/>
</dbReference>